<proteinExistence type="predicted"/>
<dbReference type="GO" id="GO:0003887">
    <property type="term" value="F:DNA-directed DNA polymerase activity"/>
    <property type="evidence" value="ECO:0007669"/>
    <property type="project" value="InterPro"/>
</dbReference>
<dbReference type="GO" id="GO:0032298">
    <property type="term" value="P:positive regulation of DNA-templated DNA replication initiation"/>
    <property type="evidence" value="ECO:0007669"/>
    <property type="project" value="TreeGrafter"/>
</dbReference>
<dbReference type="Gene3D" id="3.40.50.10110">
    <property type="entry name" value="DNA polymerase III subunit chi"/>
    <property type="match status" value="1"/>
</dbReference>
<reference evidence="2" key="1">
    <citation type="submission" date="2019-03" db="EMBL/GenBank/DDBJ databases">
        <title>Aquabacterium pictum sp.nov., the first bacteriochlorophyll a-containing freshwater bacterium in the genus Aquabacterium of the class Betaproteobacteria.</title>
        <authorList>
            <person name="Hirose S."/>
            <person name="Tank M."/>
            <person name="Hara E."/>
            <person name="Tamaki H."/>
            <person name="Takaichi S."/>
            <person name="Haruta S."/>
            <person name="Hanada S."/>
        </authorList>
    </citation>
    <scope>NUCLEOTIDE SEQUENCE [LARGE SCALE GENOMIC DNA]</scope>
    <source>
        <strain evidence="2">W35</strain>
    </source>
</reference>
<dbReference type="InterPro" id="IPR036768">
    <property type="entry name" value="PolIII_chi_sf"/>
</dbReference>
<comment type="caution">
    <text evidence="1">The sequence shown here is derived from an EMBL/GenBank/DDBJ whole genome shotgun (WGS) entry which is preliminary data.</text>
</comment>
<protein>
    <submittedName>
        <fullName evidence="1">DNA polymerase III subunit chi</fullName>
    </submittedName>
</protein>
<dbReference type="PANTHER" id="PTHR38767:SF1">
    <property type="entry name" value="DNA POLYMERASE III SUBUNIT CHI"/>
    <property type="match status" value="1"/>
</dbReference>
<keyword evidence="2" id="KW-1185">Reference proteome</keyword>
<dbReference type="GO" id="GO:0003677">
    <property type="term" value="F:DNA binding"/>
    <property type="evidence" value="ECO:0007669"/>
    <property type="project" value="InterPro"/>
</dbReference>
<dbReference type="PANTHER" id="PTHR38767">
    <property type="entry name" value="DNA POLYMERASE III SUBUNIT CHI"/>
    <property type="match status" value="1"/>
</dbReference>
<evidence type="ECO:0000313" key="1">
    <source>
        <dbReference type="EMBL" id="GCL61598.1"/>
    </source>
</evidence>
<dbReference type="RefSeq" id="WP_137731328.1">
    <property type="nucleotide sequence ID" value="NZ_BJCL01000001.1"/>
</dbReference>
<dbReference type="EMBL" id="BJCL01000001">
    <property type="protein sequence ID" value="GCL61598.1"/>
    <property type="molecule type" value="Genomic_DNA"/>
</dbReference>
<dbReference type="OrthoDB" id="5297568at2"/>
<dbReference type="Pfam" id="PF04364">
    <property type="entry name" value="DNA_pol3_chi"/>
    <property type="match status" value="1"/>
</dbReference>
<dbReference type="Proteomes" id="UP000301751">
    <property type="component" value="Unassembled WGS sequence"/>
</dbReference>
<sequence>MHQQVDFHTGLGDKLAYACRLLRKAHRSRARVVVTGDAAQLARLDQLLWIFDPGEFIPHARLRAGERPTPRLARTPLWLADQPADAGACDVLVNLGPGGVDGQPLPARTIELVARADDEVAAGRQRWRAHLAAGRAPVNHPQSDG</sequence>
<dbReference type="GO" id="GO:0006260">
    <property type="term" value="P:DNA replication"/>
    <property type="evidence" value="ECO:0007669"/>
    <property type="project" value="InterPro"/>
</dbReference>
<evidence type="ECO:0000313" key="2">
    <source>
        <dbReference type="Proteomes" id="UP000301751"/>
    </source>
</evidence>
<dbReference type="AlphaFoldDB" id="A0A480AS62"/>
<gene>
    <name evidence="1" type="ORF">AQPW35_06790</name>
</gene>
<dbReference type="SUPFAM" id="SSF102400">
    <property type="entry name" value="DNA polymerase III chi subunit"/>
    <property type="match status" value="1"/>
</dbReference>
<name>A0A480AS62_9BURK</name>
<dbReference type="InterPro" id="IPR007459">
    <property type="entry name" value="DNA_pol3_chi"/>
</dbReference>
<organism evidence="1 2">
    <name type="scientific">Pseudaquabacterium pictum</name>
    <dbReference type="NCBI Taxonomy" id="2315236"/>
    <lineage>
        <taxon>Bacteria</taxon>
        <taxon>Pseudomonadati</taxon>
        <taxon>Pseudomonadota</taxon>
        <taxon>Betaproteobacteria</taxon>
        <taxon>Burkholderiales</taxon>
        <taxon>Sphaerotilaceae</taxon>
        <taxon>Pseudaquabacterium</taxon>
    </lineage>
</organism>
<accession>A0A480AS62</accession>